<dbReference type="Gene3D" id="3.80.10.10">
    <property type="entry name" value="Ribonuclease Inhibitor"/>
    <property type="match status" value="1"/>
</dbReference>
<protein>
    <recommendedName>
        <fullName evidence="3">F-box domain-containing protein</fullName>
    </recommendedName>
</protein>
<dbReference type="AlphaFoldDB" id="A0A5C2RPM7"/>
<gene>
    <name evidence="1" type="ORF">L227DRAFT_536199</name>
</gene>
<reference evidence="1" key="1">
    <citation type="journal article" date="2018" name="Genome Biol. Evol.">
        <title>Genomics and development of Lentinus tigrinus, a white-rot wood-decaying mushroom with dimorphic fruiting bodies.</title>
        <authorList>
            <person name="Wu B."/>
            <person name="Xu Z."/>
            <person name="Knudson A."/>
            <person name="Carlson A."/>
            <person name="Chen N."/>
            <person name="Kovaka S."/>
            <person name="LaButti K."/>
            <person name="Lipzen A."/>
            <person name="Pennachio C."/>
            <person name="Riley R."/>
            <person name="Schakwitz W."/>
            <person name="Umezawa K."/>
            <person name="Ohm R.A."/>
            <person name="Grigoriev I.V."/>
            <person name="Nagy L.G."/>
            <person name="Gibbons J."/>
            <person name="Hibbett D."/>
        </authorList>
    </citation>
    <scope>NUCLEOTIDE SEQUENCE [LARGE SCALE GENOMIC DNA]</scope>
    <source>
        <strain evidence="1">ALCF2SS1-6</strain>
    </source>
</reference>
<sequence>MSTVDSRCYYSRQTSPLPPELWGRVIQCLSNKDTRSFFSACRFFHDLAFPALFSHVVLRFGLWRADDEKNHADDDLEDSDQPDYGRTFQVVLGTEHKHEVAQNHMRTCEMLYCILHTPGFARVVRKLSVHAYILEDREGTFELYALREALLVMKNITSFHWDGRRPLPSAFVLDALAESSGHILRDLSLPYDNVTDSCLTKFTRLQTLALHRPNQYGVDVYTGGSDSVYISEVVKANQDTLKSLSLYGNAAWKCPVGSLLHLQELELILPVSGADFALILTQCADLRYLTLNISLGFNIELIDVLESHSAALPHLTAFKLLNANIPERLAASLATFLQNKKSLRMLDLACKTDHGGGVALPLLEVLPQLPALDVLGLTRVMSGDEMEGAEIDLLGRYIPECVSALMLRLDVERERTCSKWIDLVAKLPALRYLHILDSEICDGLKTQLRENLPRLRSLELLGFGPYVRWVERGDSERDMVRLGDAWRFRKVRFCTAEDFGCHADWEWLFRHHALGALVSRSFPSPRRSKLISPIGTPVRFGNIV</sequence>
<name>A0A5C2RPM7_9APHY</name>
<dbReference type="SUPFAM" id="SSF52047">
    <property type="entry name" value="RNI-like"/>
    <property type="match status" value="1"/>
</dbReference>
<evidence type="ECO:0000313" key="2">
    <source>
        <dbReference type="Proteomes" id="UP000313359"/>
    </source>
</evidence>
<organism evidence="1 2">
    <name type="scientific">Lentinus tigrinus ALCF2SS1-6</name>
    <dbReference type="NCBI Taxonomy" id="1328759"/>
    <lineage>
        <taxon>Eukaryota</taxon>
        <taxon>Fungi</taxon>
        <taxon>Dikarya</taxon>
        <taxon>Basidiomycota</taxon>
        <taxon>Agaricomycotina</taxon>
        <taxon>Agaricomycetes</taxon>
        <taxon>Polyporales</taxon>
        <taxon>Polyporaceae</taxon>
        <taxon>Lentinus</taxon>
    </lineage>
</organism>
<evidence type="ECO:0008006" key="3">
    <source>
        <dbReference type="Google" id="ProtNLM"/>
    </source>
</evidence>
<proteinExistence type="predicted"/>
<dbReference type="EMBL" id="ML122325">
    <property type="protein sequence ID" value="RPD53284.1"/>
    <property type="molecule type" value="Genomic_DNA"/>
</dbReference>
<dbReference type="OrthoDB" id="3238099at2759"/>
<keyword evidence="2" id="KW-1185">Reference proteome</keyword>
<evidence type="ECO:0000313" key="1">
    <source>
        <dbReference type="EMBL" id="RPD53284.1"/>
    </source>
</evidence>
<accession>A0A5C2RPM7</accession>
<dbReference type="InterPro" id="IPR032675">
    <property type="entry name" value="LRR_dom_sf"/>
</dbReference>
<dbReference type="Proteomes" id="UP000313359">
    <property type="component" value="Unassembled WGS sequence"/>
</dbReference>